<keyword evidence="3" id="KW-1185">Reference proteome</keyword>
<reference evidence="2" key="1">
    <citation type="submission" date="2022-11" db="EMBL/GenBank/DDBJ databases">
        <title>Centuries of genome instability and evolution in soft-shell clam transmissible cancer (bioRxiv).</title>
        <authorList>
            <person name="Hart S.F.M."/>
            <person name="Yonemitsu M.A."/>
            <person name="Giersch R.M."/>
            <person name="Beal B.F."/>
            <person name="Arriagada G."/>
            <person name="Davis B.W."/>
            <person name="Ostrander E.A."/>
            <person name="Goff S.P."/>
            <person name="Metzger M.J."/>
        </authorList>
    </citation>
    <scope>NUCLEOTIDE SEQUENCE</scope>
    <source>
        <strain evidence="2">MELC-2E11</strain>
        <tissue evidence="2">Siphon/mantle</tissue>
    </source>
</reference>
<evidence type="ECO:0000313" key="2">
    <source>
        <dbReference type="EMBL" id="WAR06163.1"/>
    </source>
</evidence>
<feature type="region of interest" description="Disordered" evidence="1">
    <location>
        <begin position="116"/>
        <end position="136"/>
    </location>
</feature>
<gene>
    <name evidence="2" type="ORF">MAR_021532</name>
</gene>
<name>A0ABY7E863_MYAAR</name>
<evidence type="ECO:0000256" key="1">
    <source>
        <dbReference type="SAM" id="MobiDB-lite"/>
    </source>
</evidence>
<organism evidence="2 3">
    <name type="scientific">Mya arenaria</name>
    <name type="common">Soft-shell clam</name>
    <dbReference type="NCBI Taxonomy" id="6604"/>
    <lineage>
        <taxon>Eukaryota</taxon>
        <taxon>Metazoa</taxon>
        <taxon>Spiralia</taxon>
        <taxon>Lophotrochozoa</taxon>
        <taxon>Mollusca</taxon>
        <taxon>Bivalvia</taxon>
        <taxon>Autobranchia</taxon>
        <taxon>Heteroconchia</taxon>
        <taxon>Euheterodonta</taxon>
        <taxon>Imparidentia</taxon>
        <taxon>Neoheterodontei</taxon>
        <taxon>Myida</taxon>
        <taxon>Myoidea</taxon>
        <taxon>Myidae</taxon>
        <taxon>Mya</taxon>
    </lineage>
</organism>
<protein>
    <submittedName>
        <fullName evidence="2">Uncharacterized protein</fullName>
    </submittedName>
</protein>
<accession>A0ABY7E863</accession>
<feature type="compositionally biased region" description="Basic and acidic residues" evidence="1">
    <location>
        <begin position="155"/>
        <end position="166"/>
    </location>
</feature>
<feature type="region of interest" description="Disordered" evidence="1">
    <location>
        <begin position="155"/>
        <end position="174"/>
    </location>
</feature>
<dbReference type="Proteomes" id="UP001164746">
    <property type="component" value="Chromosome 5"/>
</dbReference>
<dbReference type="EMBL" id="CP111016">
    <property type="protein sequence ID" value="WAR06163.1"/>
    <property type="molecule type" value="Genomic_DNA"/>
</dbReference>
<proteinExistence type="predicted"/>
<evidence type="ECO:0000313" key="3">
    <source>
        <dbReference type="Proteomes" id="UP001164746"/>
    </source>
</evidence>
<sequence>MGRTSCQSSSGTQNPKGMKPSITTMIENLNDKSTGRTDEHHNNKMLAWCVNSFKYSVECLFLLDNTRFRTAFIQPVKKESTKMKNEWSDWSENETNMLMSQEDTINGQTTNNYDSKMANTPKEAPNNSDSKLKDNEMNNLSENINVGYLSAEPKINNKSDIIDSETKSLTNSCK</sequence>
<feature type="region of interest" description="Disordered" evidence="1">
    <location>
        <begin position="1"/>
        <end position="21"/>
    </location>
</feature>